<name>S8FKP9_FOMSC</name>
<dbReference type="InterPro" id="IPR036047">
    <property type="entry name" value="F-box-like_dom_sf"/>
</dbReference>
<protein>
    <recommendedName>
        <fullName evidence="1">F-box domain-containing protein</fullName>
    </recommendedName>
</protein>
<dbReference type="STRING" id="743788.S8FKP9"/>
<dbReference type="InParanoid" id="S8FKP9"/>
<feature type="domain" description="F-box" evidence="1">
    <location>
        <begin position="7"/>
        <end position="50"/>
    </location>
</feature>
<evidence type="ECO:0000313" key="2">
    <source>
        <dbReference type="EMBL" id="EPS98889.1"/>
    </source>
</evidence>
<accession>S8FKP9</accession>
<gene>
    <name evidence="2" type="ORF">FOMPIDRAFT_1125604</name>
</gene>
<keyword evidence="3" id="KW-1185">Reference proteome</keyword>
<dbReference type="HOGENOM" id="CLU_2518721_0_0_1"/>
<evidence type="ECO:0000313" key="3">
    <source>
        <dbReference type="Proteomes" id="UP000015241"/>
    </source>
</evidence>
<organism evidence="2 3">
    <name type="scientific">Fomitopsis schrenkii</name>
    <name type="common">Brown rot fungus</name>
    <dbReference type="NCBI Taxonomy" id="2126942"/>
    <lineage>
        <taxon>Eukaryota</taxon>
        <taxon>Fungi</taxon>
        <taxon>Dikarya</taxon>
        <taxon>Basidiomycota</taxon>
        <taxon>Agaricomycotina</taxon>
        <taxon>Agaricomycetes</taxon>
        <taxon>Polyporales</taxon>
        <taxon>Fomitopsis</taxon>
    </lineage>
</organism>
<evidence type="ECO:0000259" key="1">
    <source>
        <dbReference type="Pfam" id="PF12937"/>
    </source>
</evidence>
<dbReference type="SUPFAM" id="SSF81383">
    <property type="entry name" value="F-box domain"/>
    <property type="match status" value="1"/>
</dbReference>
<dbReference type="OrthoDB" id="2798901at2759"/>
<sequence>MQPVRALLPAEIQDEIVDHLSEEPLALMACALTCRQWARRARMHLFRTVSVRDHSSLAQFELLLEADPKIARFVRVL</sequence>
<dbReference type="EMBL" id="KE504161">
    <property type="protein sequence ID" value="EPS98889.1"/>
    <property type="molecule type" value="Genomic_DNA"/>
</dbReference>
<reference evidence="2 3" key="1">
    <citation type="journal article" date="2012" name="Science">
        <title>The Paleozoic origin of enzymatic lignin decomposition reconstructed from 31 fungal genomes.</title>
        <authorList>
            <person name="Floudas D."/>
            <person name="Binder M."/>
            <person name="Riley R."/>
            <person name="Barry K."/>
            <person name="Blanchette R.A."/>
            <person name="Henrissat B."/>
            <person name="Martinez A.T."/>
            <person name="Otillar R."/>
            <person name="Spatafora J.W."/>
            <person name="Yadav J.S."/>
            <person name="Aerts A."/>
            <person name="Benoit I."/>
            <person name="Boyd A."/>
            <person name="Carlson A."/>
            <person name="Copeland A."/>
            <person name="Coutinho P.M."/>
            <person name="de Vries R.P."/>
            <person name="Ferreira P."/>
            <person name="Findley K."/>
            <person name="Foster B."/>
            <person name="Gaskell J."/>
            <person name="Glotzer D."/>
            <person name="Gorecki P."/>
            <person name="Heitman J."/>
            <person name="Hesse C."/>
            <person name="Hori C."/>
            <person name="Igarashi K."/>
            <person name="Jurgens J.A."/>
            <person name="Kallen N."/>
            <person name="Kersten P."/>
            <person name="Kohler A."/>
            <person name="Kuees U."/>
            <person name="Kumar T.K.A."/>
            <person name="Kuo A."/>
            <person name="LaButti K."/>
            <person name="Larrondo L.F."/>
            <person name="Lindquist E."/>
            <person name="Ling A."/>
            <person name="Lombard V."/>
            <person name="Lucas S."/>
            <person name="Lundell T."/>
            <person name="Martin R."/>
            <person name="McLaughlin D.J."/>
            <person name="Morgenstern I."/>
            <person name="Morin E."/>
            <person name="Murat C."/>
            <person name="Nagy L.G."/>
            <person name="Nolan M."/>
            <person name="Ohm R.A."/>
            <person name="Patyshakuliyeva A."/>
            <person name="Rokas A."/>
            <person name="Ruiz-Duenas F.J."/>
            <person name="Sabat G."/>
            <person name="Salamov A."/>
            <person name="Samejima M."/>
            <person name="Schmutz J."/>
            <person name="Slot J.C."/>
            <person name="St John F."/>
            <person name="Stenlid J."/>
            <person name="Sun H."/>
            <person name="Sun S."/>
            <person name="Syed K."/>
            <person name="Tsang A."/>
            <person name="Wiebenga A."/>
            <person name="Young D."/>
            <person name="Pisabarro A."/>
            <person name="Eastwood D.C."/>
            <person name="Martin F."/>
            <person name="Cullen D."/>
            <person name="Grigoriev I.V."/>
            <person name="Hibbett D.S."/>
        </authorList>
    </citation>
    <scope>NUCLEOTIDE SEQUENCE</scope>
    <source>
        <strain evidence="3">FP-58527</strain>
    </source>
</reference>
<dbReference type="AlphaFoldDB" id="S8FKP9"/>
<dbReference type="Pfam" id="PF12937">
    <property type="entry name" value="F-box-like"/>
    <property type="match status" value="1"/>
</dbReference>
<dbReference type="InterPro" id="IPR001810">
    <property type="entry name" value="F-box_dom"/>
</dbReference>
<feature type="non-terminal residue" evidence="2">
    <location>
        <position position="77"/>
    </location>
</feature>
<proteinExistence type="predicted"/>
<dbReference type="Proteomes" id="UP000015241">
    <property type="component" value="Unassembled WGS sequence"/>
</dbReference>